<proteinExistence type="predicted"/>
<dbReference type="EMBL" id="ML993605">
    <property type="protein sequence ID" value="KAF2164185.1"/>
    <property type="molecule type" value="Genomic_DNA"/>
</dbReference>
<dbReference type="GeneID" id="54561007"/>
<dbReference type="PROSITE" id="PS50097">
    <property type="entry name" value="BTB"/>
    <property type="match status" value="1"/>
</dbReference>
<dbReference type="Pfam" id="PF00651">
    <property type="entry name" value="BTB"/>
    <property type="match status" value="1"/>
</dbReference>
<dbReference type="InterPro" id="IPR011333">
    <property type="entry name" value="SKP1/BTB/POZ_sf"/>
</dbReference>
<reference evidence="2" key="1">
    <citation type="journal article" date="2020" name="Stud. Mycol.">
        <title>101 Dothideomycetes genomes: a test case for predicting lifestyles and emergence of pathogens.</title>
        <authorList>
            <person name="Haridas S."/>
            <person name="Albert R."/>
            <person name="Binder M."/>
            <person name="Bloem J."/>
            <person name="Labutti K."/>
            <person name="Salamov A."/>
            <person name="Andreopoulos B."/>
            <person name="Baker S."/>
            <person name="Barry K."/>
            <person name="Bills G."/>
            <person name="Bluhm B."/>
            <person name="Cannon C."/>
            <person name="Castanera R."/>
            <person name="Culley D."/>
            <person name="Daum C."/>
            <person name="Ezra D."/>
            <person name="Gonzalez J."/>
            <person name="Henrissat B."/>
            <person name="Kuo A."/>
            <person name="Liang C."/>
            <person name="Lipzen A."/>
            <person name="Lutzoni F."/>
            <person name="Magnuson J."/>
            <person name="Mondo S."/>
            <person name="Nolan M."/>
            <person name="Ohm R."/>
            <person name="Pangilinan J."/>
            <person name="Park H.-J."/>
            <person name="Ramirez L."/>
            <person name="Alfaro M."/>
            <person name="Sun H."/>
            <person name="Tritt A."/>
            <person name="Yoshinaga Y."/>
            <person name="Zwiers L.-H."/>
            <person name="Turgeon B."/>
            <person name="Goodwin S."/>
            <person name="Spatafora J."/>
            <person name="Crous P."/>
            <person name="Grigoriev I."/>
        </authorList>
    </citation>
    <scope>NUCLEOTIDE SEQUENCE</scope>
    <source>
        <strain evidence="2">ATCC 36951</strain>
    </source>
</reference>
<name>A0A6A6CAY1_ZASCE</name>
<dbReference type="RefSeq" id="XP_033665074.1">
    <property type="nucleotide sequence ID" value="XM_033807735.1"/>
</dbReference>
<accession>A0A6A6CAY1</accession>
<evidence type="ECO:0000313" key="3">
    <source>
        <dbReference type="Proteomes" id="UP000799537"/>
    </source>
</evidence>
<dbReference type="SUPFAM" id="SSF54695">
    <property type="entry name" value="POZ domain"/>
    <property type="match status" value="1"/>
</dbReference>
<dbReference type="Proteomes" id="UP000799537">
    <property type="component" value="Unassembled WGS sequence"/>
</dbReference>
<protein>
    <recommendedName>
        <fullName evidence="1">BTB domain-containing protein</fullName>
    </recommendedName>
</protein>
<keyword evidence="3" id="KW-1185">Reference proteome</keyword>
<sequence length="108" mass="11730">MAGLQPEIEDDFLQKLGEKSTYRQSTAADSSTRCTSSSWACIRTASSAETTGTQFADFTIVNCGQEYKVHRLVLGVHSTYVNRLSKSCFVVTVLHIASGVGHSNVRAI</sequence>
<evidence type="ECO:0000313" key="2">
    <source>
        <dbReference type="EMBL" id="KAF2164185.1"/>
    </source>
</evidence>
<dbReference type="AlphaFoldDB" id="A0A6A6CAY1"/>
<gene>
    <name evidence="2" type="ORF">M409DRAFT_25530</name>
</gene>
<evidence type="ECO:0000259" key="1">
    <source>
        <dbReference type="PROSITE" id="PS50097"/>
    </source>
</evidence>
<feature type="domain" description="BTB" evidence="1">
    <location>
        <begin position="56"/>
        <end position="108"/>
    </location>
</feature>
<organism evidence="2 3">
    <name type="scientific">Zasmidium cellare ATCC 36951</name>
    <dbReference type="NCBI Taxonomy" id="1080233"/>
    <lineage>
        <taxon>Eukaryota</taxon>
        <taxon>Fungi</taxon>
        <taxon>Dikarya</taxon>
        <taxon>Ascomycota</taxon>
        <taxon>Pezizomycotina</taxon>
        <taxon>Dothideomycetes</taxon>
        <taxon>Dothideomycetidae</taxon>
        <taxon>Mycosphaerellales</taxon>
        <taxon>Mycosphaerellaceae</taxon>
        <taxon>Zasmidium</taxon>
    </lineage>
</organism>
<dbReference type="InterPro" id="IPR000210">
    <property type="entry name" value="BTB/POZ_dom"/>
</dbReference>